<protein>
    <submittedName>
        <fullName evidence="6">Transcriptional regulator, LysR family protein</fullName>
    </submittedName>
</protein>
<dbReference type="Gene3D" id="1.10.10.10">
    <property type="entry name" value="Winged helix-like DNA-binding domain superfamily/Winged helix DNA-binding domain"/>
    <property type="match status" value="1"/>
</dbReference>
<comment type="similarity">
    <text evidence="1">Belongs to the LysR transcriptional regulatory family.</text>
</comment>
<dbReference type="Gene3D" id="3.40.190.290">
    <property type="match status" value="1"/>
</dbReference>
<dbReference type="InterPro" id="IPR058163">
    <property type="entry name" value="LysR-type_TF_proteobact-type"/>
</dbReference>
<dbReference type="InterPro" id="IPR036390">
    <property type="entry name" value="WH_DNA-bd_sf"/>
</dbReference>
<comment type="caution">
    <text evidence="6">The sequence shown here is derived from an EMBL/GenBank/DDBJ whole genome shotgun (WGS) entry which is preliminary data.</text>
</comment>
<evidence type="ECO:0000256" key="2">
    <source>
        <dbReference type="ARBA" id="ARBA00023015"/>
    </source>
</evidence>
<dbReference type="PANTHER" id="PTHR30537:SF5">
    <property type="entry name" value="HTH-TYPE TRANSCRIPTIONAL ACTIVATOR TTDR-RELATED"/>
    <property type="match status" value="1"/>
</dbReference>
<dbReference type="CDD" id="cd08422">
    <property type="entry name" value="PBP2_CrgA_like"/>
    <property type="match status" value="1"/>
</dbReference>
<dbReference type="GO" id="GO:0003700">
    <property type="term" value="F:DNA-binding transcription factor activity"/>
    <property type="evidence" value="ECO:0007669"/>
    <property type="project" value="InterPro"/>
</dbReference>
<dbReference type="OrthoDB" id="9786526at2"/>
<dbReference type="PROSITE" id="PS50931">
    <property type="entry name" value="HTH_LYSR"/>
    <property type="match status" value="1"/>
</dbReference>
<dbReference type="GO" id="GO:0006351">
    <property type="term" value="P:DNA-templated transcription"/>
    <property type="evidence" value="ECO:0007669"/>
    <property type="project" value="TreeGrafter"/>
</dbReference>
<evidence type="ECO:0000259" key="5">
    <source>
        <dbReference type="PROSITE" id="PS50931"/>
    </source>
</evidence>
<keyword evidence="3" id="KW-0238">DNA-binding</keyword>
<evidence type="ECO:0000313" key="6">
    <source>
        <dbReference type="EMBL" id="EAS44274.1"/>
    </source>
</evidence>
<evidence type="ECO:0000313" key="7">
    <source>
        <dbReference type="Proteomes" id="UP000003789"/>
    </source>
</evidence>
<dbReference type="FunFam" id="1.10.10.10:FF:000001">
    <property type="entry name" value="LysR family transcriptional regulator"/>
    <property type="match status" value="1"/>
</dbReference>
<dbReference type="EMBL" id="AAPH01000005">
    <property type="protein sequence ID" value="EAS44274.1"/>
    <property type="molecule type" value="Genomic_DNA"/>
</dbReference>
<keyword evidence="2" id="KW-0805">Transcription regulation</keyword>
<dbReference type="InterPro" id="IPR036388">
    <property type="entry name" value="WH-like_DNA-bd_sf"/>
</dbReference>
<dbReference type="HOGENOM" id="CLU_039613_16_2_6"/>
<keyword evidence="4" id="KW-0804">Transcription</keyword>
<dbReference type="RefSeq" id="WP_006229227.1">
    <property type="nucleotide sequence ID" value="NZ_CH724134.1"/>
</dbReference>
<evidence type="ECO:0000256" key="4">
    <source>
        <dbReference type="ARBA" id="ARBA00023163"/>
    </source>
</evidence>
<dbReference type="FunFam" id="3.40.190.290:FF:000001">
    <property type="entry name" value="Transcriptional regulator, LysR family"/>
    <property type="match status" value="1"/>
</dbReference>
<accession>Q1Z729</accession>
<evidence type="ECO:0000256" key="3">
    <source>
        <dbReference type="ARBA" id="ARBA00023125"/>
    </source>
</evidence>
<dbReference type="SUPFAM" id="SSF53850">
    <property type="entry name" value="Periplasmic binding protein-like II"/>
    <property type="match status" value="1"/>
</dbReference>
<organism evidence="6 7">
    <name type="scientific">Photobacterium profundum 3TCK</name>
    <dbReference type="NCBI Taxonomy" id="314280"/>
    <lineage>
        <taxon>Bacteria</taxon>
        <taxon>Pseudomonadati</taxon>
        <taxon>Pseudomonadota</taxon>
        <taxon>Gammaproteobacteria</taxon>
        <taxon>Vibrionales</taxon>
        <taxon>Vibrionaceae</taxon>
        <taxon>Photobacterium</taxon>
    </lineage>
</organism>
<dbReference type="Proteomes" id="UP000003789">
    <property type="component" value="Unassembled WGS sequence"/>
</dbReference>
<dbReference type="PANTHER" id="PTHR30537">
    <property type="entry name" value="HTH-TYPE TRANSCRIPTIONAL REGULATOR"/>
    <property type="match status" value="1"/>
</dbReference>
<evidence type="ECO:0000256" key="1">
    <source>
        <dbReference type="ARBA" id="ARBA00009437"/>
    </source>
</evidence>
<dbReference type="InterPro" id="IPR005119">
    <property type="entry name" value="LysR_subst-bd"/>
</dbReference>
<dbReference type="Pfam" id="PF00126">
    <property type="entry name" value="HTH_1"/>
    <property type="match status" value="1"/>
</dbReference>
<name>Q1Z729_9GAMM</name>
<dbReference type="Pfam" id="PF03466">
    <property type="entry name" value="LysR_substrate"/>
    <property type="match status" value="1"/>
</dbReference>
<feature type="domain" description="HTH lysR-type" evidence="5">
    <location>
        <begin position="1"/>
        <end position="59"/>
    </location>
</feature>
<gene>
    <name evidence="6" type="ORF">P3TCK_06062</name>
</gene>
<dbReference type="AlphaFoldDB" id="Q1Z729"/>
<dbReference type="GO" id="GO:0043565">
    <property type="term" value="F:sequence-specific DNA binding"/>
    <property type="evidence" value="ECO:0007669"/>
    <property type="project" value="TreeGrafter"/>
</dbReference>
<reference evidence="6 7" key="1">
    <citation type="submission" date="2006-03" db="EMBL/GenBank/DDBJ databases">
        <authorList>
            <person name="Bartlett D.H."/>
            <person name="Valle G."/>
            <person name="Lauro F.M."/>
            <person name="Vezzi A."/>
            <person name="Simonato F."/>
            <person name="Eloe E."/>
            <person name="Vitulo N."/>
            <person name="Stratton T.K."/>
            <person name="D'angelo M."/>
            <person name="Ferriera S."/>
            <person name="Johnson J."/>
            <person name="Kravitz S."/>
            <person name="Beeson K."/>
            <person name="Sutton G."/>
            <person name="Rogers Y."/>
            <person name="Friedman R."/>
            <person name="Frazier M."/>
            <person name="Venter J.C."/>
        </authorList>
    </citation>
    <scope>NUCLEOTIDE SEQUENCE [LARGE SCALE GENOMIC DNA]</scope>
    <source>
        <strain evidence="6 7">3TCK</strain>
    </source>
</reference>
<dbReference type="SUPFAM" id="SSF46785">
    <property type="entry name" value="Winged helix' DNA-binding domain"/>
    <property type="match status" value="1"/>
</dbReference>
<proteinExistence type="inferred from homology"/>
<sequence length="294" mass="33197">MEHLDAIPYFLAVAKHESFAEAARHLDVSRSAVSKRVNQLETSLGVRLLHRTTRKVSLTEAGKHYLINAQNAYYWIQQAEDAATSRQRSPIGKLKVCVPMSFGRLKIAPLIPGFLKKYPQVEIDMVMDDRYSDIVDAGFDVAIRGGELADSSLIARKLMPSRSLICASSAYLDGKTLPTTPIDLTEHNALIYSYSAQTTEWVFEYQDHIETVAVRGNYRVNNSEAVLEGCLQGIGVGRLPDFIAKPYIDNGELIQLLSEYKMPEKNIWAVFPERTYMPVKVRIFIDYLYEALMV</sequence>
<dbReference type="InterPro" id="IPR000847">
    <property type="entry name" value="LysR_HTH_N"/>
</dbReference>
<dbReference type="PRINTS" id="PR00039">
    <property type="entry name" value="HTHLYSR"/>
</dbReference>